<reference evidence="2" key="1">
    <citation type="submission" date="2021-03" db="EMBL/GenBank/DDBJ databases">
        <title>Draft genome sequence of rust myrtle Austropuccinia psidii MF-1, a brazilian biotype.</title>
        <authorList>
            <person name="Quecine M.C."/>
            <person name="Pachon D.M.R."/>
            <person name="Bonatelli M.L."/>
            <person name="Correr F.H."/>
            <person name="Franceschini L.M."/>
            <person name="Leite T.F."/>
            <person name="Margarido G.R.A."/>
            <person name="Almeida C.A."/>
            <person name="Ferrarezi J.A."/>
            <person name="Labate C.A."/>
        </authorList>
    </citation>
    <scope>NUCLEOTIDE SEQUENCE</scope>
    <source>
        <strain evidence="2">MF-1</strain>
    </source>
</reference>
<feature type="compositionally biased region" description="Polar residues" evidence="1">
    <location>
        <begin position="33"/>
        <end position="43"/>
    </location>
</feature>
<accession>A0A9Q3FIV5</accession>
<feature type="region of interest" description="Disordered" evidence="1">
    <location>
        <begin position="1"/>
        <end position="84"/>
    </location>
</feature>
<dbReference type="AlphaFoldDB" id="A0A9Q3FIV5"/>
<dbReference type="EMBL" id="AVOT02043240">
    <property type="protein sequence ID" value="MBW0538663.1"/>
    <property type="molecule type" value="Genomic_DNA"/>
</dbReference>
<organism evidence="2 3">
    <name type="scientific">Austropuccinia psidii MF-1</name>
    <dbReference type="NCBI Taxonomy" id="1389203"/>
    <lineage>
        <taxon>Eukaryota</taxon>
        <taxon>Fungi</taxon>
        <taxon>Dikarya</taxon>
        <taxon>Basidiomycota</taxon>
        <taxon>Pucciniomycotina</taxon>
        <taxon>Pucciniomycetes</taxon>
        <taxon>Pucciniales</taxon>
        <taxon>Sphaerophragmiaceae</taxon>
        <taxon>Austropuccinia</taxon>
    </lineage>
</organism>
<evidence type="ECO:0000256" key="1">
    <source>
        <dbReference type="SAM" id="MobiDB-lite"/>
    </source>
</evidence>
<protein>
    <recommendedName>
        <fullName evidence="4">Allergen</fullName>
    </recommendedName>
</protein>
<comment type="caution">
    <text evidence="2">The sequence shown here is derived from an EMBL/GenBank/DDBJ whole genome shotgun (WGS) entry which is preliminary data.</text>
</comment>
<name>A0A9Q3FIV5_9BASI</name>
<evidence type="ECO:0000313" key="3">
    <source>
        <dbReference type="Proteomes" id="UP000765509"/>
    </source>
</evidence>
<proteinExistence type="predicted"/>
<dbReference type="PANTHER" id="PTHR38703">
    <property type="entry name" value="CHROMOSOME 8, WHOLE GENOME SHOTGUN SEQUENCE"/>
    <property type="match status" value="1"/>
</dbReference>
<gene>
    <name evidence="2" type="ORF">O181_078378</name>
</gene>
<evidence type="ECO:0000313" key="2">
    <source>
        <dbReference type="EMBL" id="MBW0538663.1"/>
    </source>
</evidence>
<evidence type="ECO:0008006" key="4">
    <source>
        <dbReference type="Google" id="ProtNLM"/>
    </source>
</evidence>
<dbReference type="PANTHER" id="PTHR38703:SF1">
    <property type="entry name" value="ALLERGEN"/>
    <property type="match status" value="1"/>
</dbReference>
<feature type="compositionally biased region" description="Basic and acidic residues" evidence="1">
    <location>
        <begin position="49"/>
        <end position="61"/>
    </location>
</feature>
<feature type="compositionally biased region" description="Polar residues" evidence="1">
    <location>
        <begin position="67"/>
        <end position="84"/>
    </location>
</feature>
<feature type="compositionally biased region" description="Basic and acidic residues" evidence="1">
    <location>
        <begin position="12"/>
        <end position="25"/>
    </location>
</feature>
<keyword evidence="3" id="KW-1185">Reference proteome</keyword>
<dbReference type="Proteomes" id="UP000765509">
    <property type="component" value="Unassembled WGS sequence"/>
</dbReference>
<sequence>MQTIKKAINNISKDKDSIHQSERRSSKSSSKETPYTNGSSATVVNKAANKTDQRRDSRNETIAEANGTRSSQAQSLNPQGDTITQSQQIAAPVTHNVIKHHETEEVLRVRDHEKNIHHVQHHIQPIKDTEIREEVHKSHVAPVSVIKENFQASAEDAATFEALGNNLKDTVTYNKDKTKKVVDLGEKVNVKEHHHVHNIVQPVVEKETHERHRIHTTVPIHQVTNEAPIIHASIQEKPISMEEFLKKGGSLKSTVTHTDIGKSILTQEFQDSATVQSKQAEKPPIKVNGLEADVTKKLKI</sequence>
<dbReference type="OrthoDB" id="2503622at2759"/>